<protein>
    <submittedName>
        <fullName evidence="1">Uncharacterized protein</fullName>
    </submittedName>
</protein>
<organism evidence="1 2">
    <name type="scientific">Rosa chinensis</name>
    <name type="common">China rose</name>
    <dbReference type="NCBI Taxonomy" id="74649"/>
    <lineage>
        <taxon>Eukaryota</taxon>
        <taxon>Viridiplantae</taxon>
        <taxon>Streptophyta</taxon>
        <taxon>Embryophyta</taxon>
        <taxon>Tracheophyta</taxon>
        <taxon>Spermatophyta</taxon>
        <taxon>Magnoliopsida</taxon>
        <taxon>eudicotyledons</taxon>
        <taxon>Gunneridae</taxon>
        <taxon>Pentapetalae</taxon>
        <taxon>rosids</taxon>
        <taxon>fabids</taxon>
        <taxon>Rosales</taxon>
        <taxon>Rosaceae</taxon>
        <taxon>Rosoideae</taxon>
        <taxon>Rosoideae incertae sedis</taxon>
        <taxon>Rosa</taxon>
    </lineage>
</organism>
<sequence length="102" mass="11983">MPPATEEPNTTASSTMMMIDEIYEFSAPRFFDFIKDENEDDKINAELWFDSPSRTIPYPSSLFFILQFVNSLLRFFSDLFLCWIPFSLQIRDLGFLLFNSIT</sequence>
<dbReference type="Gramene" id="PRQ45882">
    <property type="protein sequence ID" value="PRQ45882"/>
    <property type="gene ID" value="RchiOBHm_Chr3g0496491"/>
</dbReference>
<gene>
    <name evidence="1" type="ORF">RchiOBHm_Chr3g0496491</name>
</gene>
<accession>A0A2P6RHH6</accession>
<dbReference type="EMBL" id="PDCK01000041">
    <property type="protein sequence ID" value="PRQ45882.1"/>
    <property type="molecule type" value="Genomic_DNA"/>
</dbReference>
<dbReference type="Proteomes" id="UP000238479">
    <property type="component" value="Chromosome 3"/>
</dbReference>
<name>A0A2P6RHH6_ROSCH</name>
<evidence type="ECO:0000313" key="2">
    <source>
        <dbReference type="Proteomes" id="UP000238479"/>
    </source>
</evidence>
<proteinExistence type="predicted"/>
<reference evidence="1 2" key="1">
    <citation type="journal article" date="2018" name="Nat. Genet.">
        <title>The Rosa genome provides new insights in the design of modern roses.</title>
        <authorList>
            <person name="Bendahmane M."/>
        </authorList>
    </citation>
    <scope>NUCLEOTIDE SEQUENCE [LARGE SCALE GENOMIC DNA]</scope>
    <source>
        <strain evidence="2">cv. Old Blush</strain>
    </source>
</reference>
<keyword evidence="2" id="KW-1185">Reference proteome</keyword>
<evidence type="ECO:0000313" key="1">
    <source>
        <dbReference type="EMBL" id="PRQ45882.1"/>
    </source>
</evidence>
<comment type="caution">
    <text evidence="1">The sequence shown here is derived from an EMBL/GenBank/DDBJ whole genome shotgun (WGS) entry which is preliminary data.</text>
</comment>
<dbReference type="AlphaFoldDB" id="A0A2P6RHH6"/>